<keyword evidence="2" id="KW-1185">Reference proteome</keyword>
<organism evidence="1 2">
    <name type="scientific">Sclerotinia nivalis</name>
    <dbReference type="NCBI Taxonomy" id="352851"/>
    <lineage>
        <taxon>Eukaryota</taxon>
        <taxon>Fungi</taxon>
        <taxon>Dikarya</taxon>
        <taxon>Ascomycota</taxon>
        <taxon>Pezizomycotina</taxon>
        <taxon>Leotiomycetes</taxon>
        <taxon>Helotiales</taxon>
        <taxon>Sclerotiniaceae</taxon>
        <taxon>Sclerotinia</taxon>
    </lineage>
</organism>
<comment type="caution">
    <text evidence="1">The sequence shown here is derived from an EMBL/GenBank/DDBJ whole genome shotgun (WGS) entry which is preliminary data.</text>
</comment>
<name>A0A9X0ARS1_9HELO</name>
<evidence type="ECO:0000313" key="1">
    <source>
        <dbReference type="EMBL" id="KAJ8065938.1"/>
    </source>
</evidence>
<reference evidence="1" key="1">
    <citation type="submission" date="2022-11" db="EMBL/GenBank/DDBJ databases">
        <title>Genome Resource of Sclerotinia nivalis Strain SnTB1, a Plant Pathogen Isolated from American Ginseng.</title>
        <authorList>
            <person name="Fan S."/>
        </authorList>
    </citation>
    <scope>NUCLEOTIDE SEQUENCE</scope>
    <source>
        <strain evidence="1">SnTB1</strain>
    </source>
</reference>
<accession>A0A9X0ARS1</accession>
<dbReference type="AlphaFoldDB" id="A0A9X0ARS1"/>
<protein>
    <submittedName>
        <fullName evidence="1">Uncharacterized protein</fullName>
    </submittedName>
</protein>
<sequence>MIIHIMHGRNVKATLRILRRATKIDQGRFGRLERDFGGMVMRLFMLKPSIVSNASDPVLNSRSFWAPEPCDFLELTVQIFRLKISLYISQSNSVGGANFDIHERAVYVVVKEM</sequence>
<dbReference type="Proteomes" id="UP001152300">
    <property type="component" value="Unassembled WGS sequence"/>
</dbReference>
<dbReference type="EMBL" id="JAPEIS010000005">
    <property type="protein sequence ID" value="KAJ8065938.1"/>
    <property type="molecule type" value="Genomic_DNA"/>
</dbReference>
<proteinExistence type="predicted"/>
<gene>
    <name evidence="1" type="ORF">OCU04_005039</name>
</gene>
<evidence type="ECO:0000313" key="2">
    <source>
        <dbReference type="Proteomes" id="UP001152300"/>
    </source>
</evidence>